<reference evidence="4 6" key="2">
    <citation type="submission" date="2016-10" db="EMBL/GenBank/DDBJ databases">
        <authorList>
            <person name="de Groot N.N."/>
        </authorList>
    </citation>
    <scope>NUCLEOTIDE SEQUENCE [LARGE SCALE GENOMIC DNA]</scope>
    <source>
        <strain evidence="4 6">DSM 25947</strain>
    </source>
</reference>
<organism evidence="4 6">
    <name type="scientific">Draconibacterium orientale</name>
    <dbReference type="NCBI Taxonomy" id="1168034"/>
    <lineage>
        <taxon>Bacteria</taxon>
        <taxon>Pseudomonadati</taxon>
        <taxon>Bacteroidota</taxon>
        <taxon>Bacteroidia</taxon>
        <taxon>Marinilabiliales</taxon>
        <taxon>Prolixibacteraceae</taxon>
        <taxon>Draconibacterium</taxon>
    </lineage>
</organism>
<evidence type="ECO:0000256" key="1">
    <source>
        <dbReference type="SAM" id="SignalP"/>
    </source>
</evidence>
<dbReference type="EMBL" id="CP007451">
    <property type="protein sequence ID" value="AHW61800.1"/>
    <property type="molecule type" value="Genomic_DNA"/>
</dbReference>
<dbReference type="OrthoDB" id="975117at2"/>
<dbReference type="InterPro" id="IPR003961">
    <property type="entry name" value="FN3_dom"/>
</dbReference>
<dbReference type="HOGENOM" id="CLU_463568_0_0_10"/>
<feature type="domain" description="Fibronectin type-III" evidence="2">
    <location>
        <begin position="231"/>
        <end position="327"/>
    </location>
</feature>
<keyword evidence="5" id="KW-1185">Reference proteome</keyword>
<dbReference type="AlphaFoldDB" id="X5E2Z2"/>
<dbReference type="InterPro" id="IPR036116">
    <property type="entry name" value="FN3_sf"/>
</dbReference>
<evidence type="ECO:0000259" key="2">
    <source>
        <dbReference type="PROSITE" id="PS50853"/>
    </source>
</evidence>
<proteinExistence type="predicted"/>
<dbReference type="KEGG" id="dori:FH5T_08505"/>
<evidence type="ECO:0000313" key="4">
    <source>
        <dbReference type="EMBL" id="SES82408.1"/>
    </source>
</evidence>
<gene>
    <name evidence="3" type="ORF">FH5T_08505</name>
    <name evidence="4" type="ORF">SAMN05444285_102187</name>
</gene>
<protein>
    <recommendedName>
        <fullName evidence="2">Fibronectin type-III domain-containing protein</fullName>
    </recommendedName>
</protein>
<dbReference type="Gene3D" id="2.60.40.10">
    <property type="entry name" value="Immunoglobulins"/>
    <property type="match status" value="1"/>
</dbReference>
<dbReference type="GO" id="GO:0019867">
    <property type="term" value="C:outer membrane"/>
    <property type="evidence" value="ECO:0007669"/>
    <property type="project" value="InterPro"/>
</dbReference>
<dbReference type="STRING" id="1168034.FH5T_08505"/>
<dbReference type="GO" id="GO:2001070">
    <property type="term" value="F:starch binding"/>
    <property type="evidence" value="ECO:0007669"/>
    <property type="project" value="InterPro"/>
</dbReference>
<dbReference type="CDD" id="cd12956">
    <property type="entry name" value="CBM_SusE-F_like"/>
    <property type="match status" value="2"/>
</dbReference>
<dbReference type="SMART" id="SM00060">
    <property type="entry name" value="FN3"/>
    <property type="match status" value="3"/>
</dbReference>
<reference evidence="3 5" key="1">
    <citation type="submission" date="2014-03" db="EMBL/GenBank/DDBJ databases">
        <title>Complete genome sequence of a deeply braunched marine Bacteroidia bacterium Draconibacterium orientale type strain FH5T.</title>
        <authorList>
            <person name="Li X."/>
            <person name="Wang X."/>
            <person name="Xie Z."/>
            <person name="Du Z."/>
            <person name="Chen G."/>
        </authorList>
    </citation>
    <scope>NUCLEOTIDE SEQUENCE [LARGE SCALE GENOMIC DNA]</scope>
    <source>
        <strain evidence="3 5">FH5</strain>
    </source>
</reference>
<name>X5E2Z2_9BACT</name>
<dbReference type="eggNOG" id="COG3656">
    <property type="taxonomic scope" value="Bacteria"/>
</dbReference>
<dbReference type="Proteomes" id="UP000181981">
    <property type="component" value="Unassembled WGS sequence"/>
</dbReference>
<dbReference type="Gene3D" id="2.60.40.3620">
    <property type="match status" value="3"/>
</dbReference>
<dbReference type="PROSITE" id="PS50853">
    <property type="entry name" value="FN3"/>
    <property type="match status" value="1"/>
</dbReference>
<keyword evidence="1" id="KW-0732">Signal</keyword>
<evidence type="ECO:0000313" key="6">
    <source>
        <dbReference type="Proteomes" id="UP000181981"/>
    </source>
</evidence>
<feature type="chain" id="PRO_5010515304" description="Fibronectin type-III domain-containing protein" evidence="1">
    <location>
        <begin position="29"/>
        <end position="613"/>
    </location>
</feature>
<dbReference type="SUPFAM" id="SSF49265">
    <property type="entry name" value="Fibronectin type III"/>
    <property type="match status" value="1"/>
</dbReference>
<dbReference type="Proteomes" id="UP000023772">
    <property type="component" value="Chromosome"/>
</dbReference>
<sequence>MKRNKILILFASLIVAVALFSACTEDTADVRLEPTLSTANTLNVTSDSATVVGFVVAEGDGFTERGVCYSTTEGPTVDGNKTIYSENTPDATFYVTLSGLDYATKYYARAYATGEAGTVYGEEVTFTTLPVVPFLTTAEISEITGNSAMGGGAVTGNGGADVTAYGICFGTSENPTTADATTNDGEGTGAFESMLSELQGNTTYYVRAYATNSAGTGYGPQVSFTTLVDLPKVTTTAVSGITKTSAVTGGAVTNNGGADITQYGIVWGLNSEPTITDNVIEATMEMDSFVVDLTELEKYTTYYVRAFATNSAGTGYGENIEFTTLADILTWYIPGDYVEASYPGSGLSNWSPENSPYVMSTIDNGTSLEGYVYMANADNQWKFATQPNWDGPNYGDGGDGVLDANADNIHSPAGYYKLNADATAGTFTAVATEWGVIGSGSPNGWDDETALAYSPEDTEWQGVMHLTAEEIKFRANHSWDYNYGSDAADGTLQAGGQNIPVDVESDYAIVLDLSTPNEYTYSLNRWGLIGDATPGGWDNDTNMTWDADNGVFTATLDLVAGTFKFRANDGWDVNYGGDINALSAGGDNIAVAEDGNYTITFDPWGLTATVTKN</sequence>
<dbReference type="PROSITE" id="PS51257">
    <property type="entry name" value="PROKAR_LIPOPROTEIN"/>
    <property type="match status" value="1"/>
</dbReference>
<evidence type="ECO:0000313" key="5">
    <source>
        <dbReference type="Proteomes" id="UP000023772"/>
    </source>
</evidence>
<evidence type="ECO:0000313" key="3">
    <source>
        <dbReference type="EMBL" id="AHW61800.1"/>
    </source>
</evidence>
<accession>X5E2Z2</accession>
<feature type="signal peptide" evidence="1">
    <location>
        <begin position="1"/>
        <end position="28"/>
    </location>
</feature>
<dbReference type="InterPro" id="IPR013783">
    <property type="entry name" value="Ig-like_fold"/>
</dbReference>
<dbReference type="EMBL" id="FOHT01000002">
    <property type="protein sequence ID" value="SES82408.1"/>
    <property type="molecule type" value="Genomic_DNA"/>
</dbReference>
<dbReference type="RefSeq" id="WP_051567724.1">
    <property type="nucleotide sequence ID" value="NZ_FOHT01000002.1"/>
</dbReference>